<sequence>MVDLLLPVFRAGDTYTVDPEIDADGAVALWCAPEKTVFLVEDDAGTVLGTYYIRPNHPGRGAHVCNCGYVTARQSQGKGVARTMLSHSIETAREMGYRAMQYNFVVSTNARAIKTWQHAGFEVVGRLPGAFHHPTEGYVDALVMMLDLTDGD</sequence>
<dbReference type="RefSeq" id="WP_310796398.1">
    <property type="nucleotide sequence ID" value="NZ_BAABHW010000003.1"/>
</dbReference>
<keyword evidence="3" id="KW-1185">Reference proteome</keyword>
<accession>A0ABP9LFG7</accession>
<evidence type="ECO:0000259" key="1">
    <source>
        <dbReference type="PROSITE" id="PS51186"/>
    </source>
</evidence>
<organism evidence="2 3">
    <name type="scientific">[Roseibacterium] beibuensis</name>
    <dbReference type="NCBI Taxonomy" id="1193142"/>
    <lineage>
        <taxon>Bacteria</taxon>
        <taxon>Pseudomonadati</taxon>
        <taxon>Pseudomonadota</taxon>
        <taxon>Alphaproteobacteria</taxon>
        <taxon>Rhodobacterales</taxon>
        <taxon>Roseobacteraceae</taxon>
        <taxon>Roseicyclus</taxon>
    </lineage>
</organism>
<proteinExistence type="predicted"/>
<evidence type="ECO:0000313" key="3">
    <source>
        <dbReference type="Proteomes" id="UP001499910"/>
    </source>
</evidence>
<name>A0ABP9LFG7_9RHOB</name>
<dbReference type="EMBL" id="BAABHW010000003">
    <property type="protein sequence ID" value="GAA5075870.1"/>
    <property type="molecule type" value="Genomic_DNA"/>
</dbReference>
<dbReference type="InterPro" id="IPR052742">
    <property type="entry name" value="Mito_N-acetyltransferase"/>
</dbReference>
<dbReference type="InterPro" id="IPR016181">
    <property type="entry name" value="Acyl_CoA_acyltransferase"/>
</dbReference>
<dbReference type="SUPFAM" id="SSF55729">
    <property type="entry name" value="Acyl-CoA N-acyltransferases (Nat)"/>
    <property type="match status" value="1"/>
</dbReference>
<gene>
    <name evidence="2" type="ORF">GCM10023209_24310</name>
</gene>
<comment type="caution">
    <text evidence="2">The sequence shown here is derived from an EMBL/GenBank/DDBJ whole genome shotgun (WGS) entry which is preliminary data.</text>
</comment>
<evidence type="ECO:0000313" key="2">
    <source>
        <dbReference type="EMBL" id="GAA5075870.1"/>
    </source>
</evidence>
<feature type="domain" description="N-acetyltransferase" evidence="1">
    <location>
        <begin position="1"/>
        <end position="149"/>
    </location>
</feature>
<dbReference type="PANTHER" id="PTHR43138:SF1">
    <property type="entry name" value="N-ACETYLTRANSFERASE ACA1"/>
    <property type="match status" value="1"/>
</dbReference>
<protein>
    <submittedName>
        <fullName evidence="2">GNAT family N-acetyltransferase</fullName>
    </submittedName>
</protein>
<reference evidence="3" key="1">
    <citation type="journal article" date="2019" name="Int. J. Syst. Evol. Microbiol.">
        <title>The Global Catalogue of Microorganisms (GCM) 10K type strain sequencing project: providing services to taxonomists for standard genome sequencing and annotation.</title>
        <authorList>
            <consortium name="The Broad Institute Genomics Platform"/>
            <consortium name="The Broad Institute Genome Sequencing Center for Infectious Disease"/>
            <person name="Wu L."/>
            <person name="Ma J."/>
        </authorList>
    </citation>
    <scope>NUCLEOTIDE SEQUENCE [LARGE SCALE GENOMIC DNA]</scope>
    <source>
        <strain evidence="3">JCM 18015</strain>
    </source>
</reference>
<dbReference type="PANTHER" id="PTHR43138">
    <property type="entry name" value="ACETYLTRANSFERASE, GNAT FAMILY"/>
    <property type="match status" value="1"/>
</dbReference>
<dbReference type="CDD" id="cd04301">
    <property type="entry name" value="NAT_SF"/>
    <property type="match status" value="1"/>
</dbReference>
<dbReference type="Pfam" id="PF00583">
    <property type="entry name" value="Acetyltransf_1"/>
    <property type="match status" value="1"/>
</dbReference>
<dbReference type="Gene3D" id="3.40.630.30">
    <property type="match status" value="1"/>
</dbReference>
<dbReference type="Proteomes" id="UP001499910">
    <property type="component" value="Unassembled WGS sequence"/>
</dbReference>
<dbReference type="PROSITE" id="PS51186">
    <property type="entry name" value="GNAT"/>
    <property type="match status" value="1"/>
</dbReference>
<dbReference type="InterPro" id="IPR000182">
    <property type="entry name" value="GNAT_dom"/>
</dbReference>